<evidence type="ECO:0000256" key="3">
    <source>
        <dbReference type="ARBA" id="ARBA00005189"/>
    </source>
</evidence>
<evidence type="ECO:0000256" key="6">
    <source>
        <dbReference type="ARBA" id="ARBA00022679"/>
    </source>
</evidence>
<dbReference type="PANTHER" id="PTHR15458:SF5">
    <property type="entry name" value="PHOSPHATIDYLETHANOLAMINE N-METHYLTRANSFERASE"/>
    <property type="match status" value="1"/>
</dbReference>
<accession>A0ABP0QM93</accession>
<keyword evidence="7" id="KW-0949">S-adenosyl-L-methionine</keyword>
<dbReference type="EC" id="2.1.1.71" evidence="15"/>
<reference evidence="16 17" key="1">
    <citation type="submission" date="2024-02" db="EMBL/GenBank/DDBJ databases">
        <authorList>
            <person name="Chen Y."/>
            <person name="Shah S."/>
            <person name="Dougan E. K."/>
            <person name="Thang M."/>
            <person name="Chan C."/>
        </authorList>
    </citation>
    <scope>NUCLEOTIDE SEQUENCE [LARGE SCALE GENOMIC DNA]</scope>
</reference>
<evidence type="ECO:0000256" key="14">
    <source>
        <dbReference type="ARBA" id="ARBA00023264"/>
    </source>
</evidence>
<evidence type="ECO:0000256" key="8">
    <source>
        <dbReference type="ARBA" id="ARBA00022692"/>
    </source>
</evidence>
<keyword evidence="17" id="KW-1185">Reference proteome</keyword>
<dbReference type="InterPro" id="IPR007318">
    <property type="entry name" value="Phopholipid_MeTrfase"/>
</dbReference>
<evidence type="ECO:0000256" key="12">
    <source>
        <dbReference type="ARBA" id="ARBA00023136"/>
    </source>
</evidence>
<gene>
    <name evidence="16" type="ORF">SCF082_LOCUS42169</name>
</gene>
<evidence type="ECO:0000256" key="15">
    <source>
        <dbReference type="ARBA" id="ARBA00034137"/>
    </source>
</evidence>
<evidence type="ECO:0000256" key="1">
    <source>
        <dbReference type="ARBA" id="ARBA00004477"/>
    </source>
</evidence>
<comment type="subcellular location">
    <subcellularLocation>
        <location evidence="1">Endoplasmic reticulum membrane</location>
        <topology evidence="1">Multi-pass membrane protein</topology>
    </subcellularLocation>
</comment>
<protein>
    <recommendedName>
        <fullName evidence="15">phosphatidyl-N-methylethanolamine N-methyltransferase</fullName>
        <ecNumber evidence="15">2.1.1.71</ecNumber>
    </recommendedName>
</protein>
<evidence type="ECO:0000256" key="7">
    <source>
        <dbReference type="ARBA" id="ARBA00022691"/>
    </source>
</evidence>
<keyword evidence="8" id="KW-0812">Transmembrane</keyword>
<name>A0ABP0QM93_9DINO</name>
<keyword evidence="5" id="KW-0489">Methyltransferase</keyword>
<dbReference type="InterPro" id="IPR024960">
    <property type="entry name" value="PEMT/MFAP"/>
</dbReference>
<evidence type="ECO:0000313" key="16">
    <source>
        <dbReference type="EMBL" id="CAK9089382.1"/>
    </source>
</evidence>
<evidence type="ECO:0000256" key="10">
    <source>
        <dbReference type="ARBA" id="ARBA00022989"/>
    </source>
</evidence>
<keyword evidence="10" id="KW-1133">Transmembrane helix</keyword>
<proteinExistence type="predicted"/>
<evidence type="ECO:0000256" key="4">
    <source>
        <dbReference type="ARBA" id="ARBA00022516"/>
    </source>
</evidence>
<dbReference type="Pfam" id="PF04191">
    <property type="entry name" value="PEMT"/>
    <property type="match status" value="1"/>
</dbReference>
<keyword evidence="6" id="KW-0808">Transferase</keyword>
<dbReference type="EMBL" id="CAXAMM010039840">
    <property type="protein sequence ID" value="CAK9089382.1"/>
    <property type="molecule type" value="Genomic_DNA"/>
</dbReference>
<keyword evidence="13" id="KW-0594">Phospholipid biosynthesis</keyword>
<evidence type="ECO:0000256" key="5">
    <source>
        <dbReference type="ARBA" id="ARBA00022603"/>
    </source>
</evidence>
<keyword evidence="14" id="KW-1208">Phospholipid metabolism</keyword>
<evidence type="ECO:0000256" key="9">
    <source>
        <dbReference type="ARBA" id="ARBA00022824"/>
    </source>
</evidence>
<evidence type="ECO:0000256" key="2">
    <source>
        <dbReference type="ARBA" id="ARBA00004969"/>
    </source>
</evidence>
<evidence type="ECO:0000256" key="11">
    <source>
        <dbReference type="ARBA" id="ARBA00023098"/>
    </source>
</evidence>
<comment type="pathway">
    <text evidence="3">Lipid metabolism.</text>
</comment>
<keyword evidence="11" id="KW-0443">Lipid metabolism</keyword>
<dbReference type="PANTHER" id="PTHR15458">
    <property type="entry name" value="PHOSPHATIDYLETHANOLAMINE N-METHYLTRANSFERASE"/>
    <property type="match status" value="1"/>
</dbReference>
<keyword evidence="4" id="KW-0444">Lipid biosynthesis</keyword>
<evidence type="ECO:0000313" key="17">
    <source>
        <dbReference type="Proteomes" id="UP001642464"/>
    </source>
</evidence>
<organism evidence="16 17">
    <name type="scientific">Durusdinium trenchii</name>
    <dbReference type="NCBI Taxonomy" id="1381693"/>
    <lineage>
        <taxon>Eukaryota</taxon>
        <taxon>Sar</taxon>
        <taxon>Alveolata</taxon>
        <taxon>Dinophyceae</taxon>
        <taxon>Suessiales</taxon>
        <taxon>Symbiodiniaceae</taxon>
        <taxon>Durusdinium</taxon>
    </lineage>
</organism>
<comment type="caution">
    <text evidence="16">The sequence shown here is derived from an EMBL/GenBank/DDBJ whole genome shotgun (WGS) entry which is preliminary data.</text>
</comment>
<sequence length="226" mass="24212">MALELLLSGAAMAPSALRARHLDIMDDLGSTECLRSPGWWLCLLGVSTNYLMHGFIWNYPSRFSALCQKAPLKILGGHPVDVFASLEVVAKIIQGCSLLAFLGSSGRAAAWQAISAAPGWCWAAGGVLVAAGQALNVATYNAIGNAGVYYGFKLGRTVPWCYGFPFNTGLRHPQYLGVVLTLFGTLPMLMSKEMLQMGLPQLVLTWGSMYGIMSAMEQAGDNEKSS</sequence>
<keyword evidence="9" id="KW-0256">Endoplasmic reticulum</keyword>
<comment type="pathway">
    <text evidence="2">Phospholipid metabolism; phosphatidylcholine biosynthesis.</text>
</comment>
<dbReference type="Proteomes" id="UP001642464">
    <property type="component" value="Unassembled WGS sequence"/>
</dbReference>
<evidence type="ECO:0000256" key="13">
    <source>
        <dbReference type="ARBA" id="ARBA00023209"/>
    </source>
</evidence>
<keyword evidence="12" id="KW-0472">Membrane</keyword>